<dbReference type="Gene3D" id="3.30.420.10">
    <property type="entry name" value="Ribonuclease H-like superfamily/Ribonuclease H"/>
    <property type="match status" value="1"/>
</dbReference>
<keyword evidence="1" id="KW-0645">Protease</keyword>
<dbReference type="GO" id="GO:0006508">
    <property type="term" value="P:proteolysis"/>
    <property type="evidence" value="ECO:0007669"/>
    <property type="project" value="UniProtKB-KW"/>
</dbReference>
<dbReference type="InterPro" id="IPR058594">
    <property type="entry name" value="PB1-like_dom_pln"/>
</dbReference>
<keyword evidence="6" id="KW-0378">Hydrolase</keyword>
<dbReference type="FunFam" id="3.10.10.10:FF:000007">
    <property type="entry name" value="Retrovirus-related Pol polyprotein from transposon 17.6-like Protein"/>
    <property type="match status" value="1"/>
</dbReference>
<dbReference type="AlphaFoldDB" id="A0A6L2JZS1"/>
<dbReference type="Pfam" id="PF00078">
    <property type="entry name" value="RVT_1"/>
    <property type="match status" value="1"/>
</dbReference>
<dbReference type="EMBL" id="BKCJ010001593">
    <property type="protein sequence ID" value="GEU42608.1"/>
    <property type="molecule type" value="Genomic_DNA"/>
</dbReference>
<dbReference type="InterPro" id="IPR043502">
    <property type="entry name" value="DNA/RNA_pol_sf"/>
</dbReference>
<dbReference type="GO" id="GO:0004519">
    <property type="term" value="F:endonuclease activity"/>
    <property type="evidence" value="ECO:0007669"/>
    <property type="project" value="UniProtKB-KW"/>
</dbReference>
<dbReference type="PANTHER" id="PTHR45835">
    <property type="entry name" value="YALI0A06105P"/>
    <property type="match status" value="1"/>
</dbReference>
<name>A0A6L2JZS1_TANCI</name>
<evidence type="ECO:0000256" key="4">
    <source>
        <dbReference type="ARBA" id="ARBA00022722"/>
    </source>
</evidence>
<evidence type="ECO:0000256" key="5">
    <source>
        <dbReference type="ARBA" id="ARBA00022759"/>
    </source>
</evidence>
<comment type="caution">
    <text evidence="12">The sequence shown here is derived from an EMBL/GenBank/DDBJ whole genome shotgun (WGS) entry which is preliminary data.</text>
</comment>
<reference evidence="12" key="1">
    <citation type="journal article" date="2019" name="Sci. Rep.">
        <title>Draft genome of Tanacetum cinerariifolium, the natural source of mosquito coil.</title>
        <authorList>
            <person name="Yamashiro T."/>
            <person name="Shiraishi A."/>
            <person name="Satake H."/>
            <person name="Nakayama K."/>
        </authorList>
    </citation>
    <scope>NUCLEOTIDE SEQUENCE</scope>
</reference>
<evidence type="ECO:0000259" key="11">
    <source>
        <dbReference type="Pfam" id="PF26130"/>
    </source>
</evidence>
<keyword evidence="7" id="KW-0695">RNA-directed DNA polymerase</keyword>
<feature type="region of interest" description="Disordered" evidence="8">
    <location>
        <begin position="151"/>
        <end position="180"/>
    </location>
</feature>
<feature type="domain" description="PB1-like" evidence="11">
    <location>
        <begin position="239"/>
        <end position="326"/>
    </location>
</feature>
<dbReference type="InterPro" id="IPR000477">
    <property type="entry name" value="RT_dom"/>
</dbReference>
<dbReference type="Pfam" id="PF17919">
    <property type="entry name" value="RT_RNaseH_2"/>
    <property type="match status" value="1"/>
</dbReference>
<dbReference type="InterPro" id="IPR036397">
    <property type="entry name" value="RNaseH_sf"/>
</dbReference>
<dbReference type="SUPFAM" id="SSF53098">
    <property type="entry name" value="Ribonuclease H-like"/>
    <property type="match status" value="1"/>
</dbReference>
<dbReference type="InterPro" id="IPR041577">
    <property type="entry name" value="RT_RNaseH_2"/>
</dbReference>
<evidence type="ECO:0000259" key="10">
    <source>
        <dbReference type="Pfam" id="PF17919"/>
    </source>
</evidence>
<dbReference type="InterPro" id="IPR043128">
    <property type="entry name" value="Rev_trsase/Diguanyl_cyclase"/>
</dbReference>
<evidence type="ECO:0000256" key="1">
    <source>
        <dbReference type="ARBA" id="ARBA00022670"/>
    </source>
</evidence>
<dbReference type="GO" id="GO:0008233">
    <property type="term" value="F:peptidase activity"/>
    <property type="evidence" value="ECO:0007669"/>
    <property type="project" value="UniProtKB-KW"/>
</dbReference>
<dbReference type="GO" id="GO:0003964">
    <property type="term" value="F:RNA-directed DNA polymerase activity"/>
    <property type="evidence" value="ECO:0007669"/>
    <property type="project" value="UniProtKB-KW"/>
</dbReference>
<gene>
    <name evidence="12" type="ORF">Tci_014586</name>
</gene>
<dbReference type="PANTHER" id="PTHR45835:SF99">
    <property type="entry name" value="CHROMO DOMAIN-CONTAINING PROTEIN-RELATED"/>
    <property type="match status" value="1"/>
</dbReference>
<dbReference type="GO" id="GO:0003676">
    <property type="term" value="F:nucleic acid binding"/>
    <property type="evidence" value="ECO:0007669"/>
    <property type="project" value="InterPro"/>
</dbReference>
<organism evidence="12">
    <name type="scientific">Tanacetum cinerariifolium</name>
    <name type="common">Dalmatian daisy</name>
    <name type="synonym">Chrysanthemum cinerariifolium</name>
    <dbReference type="NCBI Taxonomy" id="118510"/>
    <lineage>
        <taxon>Eukaryota</taxon>
        <taxon>Viridiplantae</taxon>
        <taxon>Streptophyta</taxon>
        <taxon>Embryophyta</taxon>
        <taxon>Tracheophyta</taxon>
        <taxon>Spermatophyta</taxon>
        <taxon>Magnoliopsida</taxon>
        <taxon>eudicotyledons</taxon>
        <taxon>Gunneridae</taxon>
        <taxon>Pentapetalae</taxon>
        <taxon>asterids</taxon>
        <taxon>campanulids</taxon>
        <taxon>Asterales</taxon>
        <taxon>Asteraceae</taxon>
        <taxon>Asteroideae</taxon>
        <taxon>Anthemideae</taxon>
        <taxon>Anthemidinae</taxon>
        <taxon>Tanacetum</taxon>
    </lineage>
</organism>
<dbReference type="InterPro" id="IPR012337">
    <property type="entry name" value="RNaseH-like_sf"/>
</dbReference>
<accession>A0A6L2JZS1</accession>
<keyword evidence="3" id="KW-0548">Nucleotidyltransferase</keyword>
<evidence type="ECO:0000313" key="12">
    <source>
        <dbReference type="EMBL" id="GEU42608.1"/>
    </source>
</evidence>
<evidence type="ECO:0000256" key="3">
    <source>
        <dbReference type="ARBA" id="ARBA00022695"/>
    </source>
</evidence>
<protein>
    <submittedName>
        <fullName evidence="12">Uncharacterized protein</fullName>
    </submittedName>
</protein>
<dbReference type="Gene3D" id="3.10.10.10">
    <property type="entry name" value="HIV Type 1 Reverse Transcriptase, subunit A, domain 1"/>
    <property type="match status" value="1"/>
</dbReference>
<keyword evidence="4" id="KW-0540">Nuclease</keyword>
<dbReference type="Gene3D" id="3.30.70.270">
    <property type="match status" value="1"/>
</dbReference>
<evidence type="ECO:0000256" key="6">
    <source>
        <dbReference type="ARBA" id="ARBA00022801"/>
    </source>
</evidence>
<evidence type="ECO:0000256" key="2">
    <source>
        <dbReference type="ARBA" id="ARBA00022679"/>
    </source>
</evidence>
<proteinExistence type="predicted"/>
<dbReference type="CDD" id="cd01647">
    <property type="entry name" value="RT_LTR"/>
    <property type="match status" value="1"/>
</dbReference>
<feature type="domain" description="Reverse transcriptase" evidence="9">
    <location>
        <begin position="394"/>
        <end position="461"/>
    </location>
</feature>
<sequence length="779" mass="90117">MSADVARSHSGDGRGEDRPLHTMYPAVAWVALLTEAKMQTSTTQEYSSLIDTFFVAHTVNRDFLRDEDRRIYEEMRRLEAMGTYTNDEINRLAQGGKQRGHIAGVGRVLPARATASPSTPAHDSTLNSLHKKVDFMMSIFKSDSKYSDMFSQFESGGTSGSGDCGDEEEGADHQDDEDEDGDGMLSCVIYGFYFKPLPKGQDVTIMDNSERDHVVYNLMQRNGELRHPRRHEERVLIKAFTLKINHGGTLTSPPNVRYRGGKANRSDDVDADSFSAIEVQTMVKDFGYVNKDLQFYYKIPNSNLDIGPKPLNYDKDVMKMCNYVNKCKIRTLIRIDLVDQMLELVDQMLELVDQILVESETKNSWLWFFDCLEDDLELFRNSNFTFISNRQKFRVHEEDIPKTAFRTQYGHFDFTVMPFGLTNAPMVFMDLMNRVSKAYLDKFVIIFIDDIYSKTKEDHEKNKKYEWGAEQEEAFQTLKDNLCNAPILSLPNEFEDFVVFCDALNQGLGCVLMQRGKGLQHIFDQKELNMRQRRWIELFSDYDCEICYHLGQVVAQCETSKVENASAEMLRGLDQQMERKEDESLYFIHRIWVLLLRGMRTIIMDEYHKTMYYVHPGADKMYHVFKICISGWKWDNITMDFITKLPRSKSGHDTIWVSFDKLTKSTHFLVTREDYSMEKLTDRQSKRTIQTLKDILRACVIDFGGSWDVHLPLAEFSYNNSYHSSIRCAPFEALHGRKCRSPVLRAKIGESRLIGPELVHEITDKVVLIKEKLNAARDL</sequence>
<evidence type="ECO:0000256" key="7">
    <source>
        <dbReference type="ARBA" id="ARBA00022918"/>
    </source>
</evidence>
<evidence type="ECO:0000256" key="8">
    <source>
        <dbReference type="SAM" id="MobiDB-lite"/>
    </source>
</evidence>
<dbReference type="Pfam" id="PF26130">
    <property type="entry name" value="PB1-like"/>
    <property type="match status" value="1"/>
</dbReference>
<dbReference type="SUPFAM" id="SSF56672">
    <property type="entry name" value="DNA/RNA polymerases"/>
    <property type="match status" value="1"/>
</dbReference>
<evidence type="ECO:0000259" key="9">
    <source>
        <dbReference type="Pfam" id="PF00078"/>
    </source>
</evidence>
<keyword evidence="2" id="KW-0808">Transferase</keyword>
<feature type="compositionally biased region" description="Acidic residues" evidence="8">
    <location>
        <begin position="164"/>
        <end position="180"/>
    </location>
</feature>
<keyword evidence="5" id="KW-0255">Endonuclease</keyword>
<feature type="domain" description="Reverse transcriptase/retrotransposon-derived protein RNase H-like" evidence="10">
    <location>
        <begin position="467"/>
        <end position="518"/>
    </location>
</feature>